<dbReference type="InterPro" id="IPR036196">
    <property type="entry name" value="Ptyr_pPase_sf"/>
</dbReference>
<reference evidence="3" key="1">
    <citation type="journal article" date="2021" name="PeerJ">
        <title>Extensive microbial diversity within the chicken gut microbiome revealed by metagenomics and culture.</title>
        <authorList>
            <person name="Gilroy R."/>
            <person name="Ravi A."/>
            <person name="Getino M."/>
            <person name="Pursley I."/>
            <person name="Horton D.L."/>
            <person name="Alikhan N.F."/>
            <person name="Baker D."/>
            <person name="Gharbi K."/>
            <person name="Hall N."/>
            <person name="Watson M."/>
            <person name="Adriaenssens E.M."/>
            <person name="Foster-Nyarko E."/>
            <person name="Jarju S."/>
            <person name="Secka A."/>
            <person name="Antonio M."/>
            <person name="Oren A."/>
            <person name="Chaudhuri R.R."/>
            <person name="La Ragione R."/>
            <person name="Hildebrand F."/>
            <person name="Pallen M.J."/>
        </authorList>
    </citation>
    <scope>NUCLEOTIDE SEQUENCE</scope>
    <source>
        <strain evidence="3">ChiGjej2B2-7701</strain>
    </source>
</reference>
<protein>
    <submittedName>
        <fullName evidence="3">Metalloregulator ArsR/SmtB family transcription factor</fullName>
    </submittedName>
</protein>
<dbReference type="SUPFAM" id="SSF52788">
    <property type="entry name" value="Phosphotyrosine protein phosphatases I"/>
    <property type="match status" value="1"/>
</dbReference>
<dbReference type="GO" id="GO:0046685">
    <property type="term" value="P:response to arsenic-containing substance"/>
    <property type="evidence" value="ECO:0007669"/>
    <property type="project" value="UniProtKB-KW"/>
</dbReference>
<dbReference type="GO" id="GO:0003700">
    <property type="term" value="F:DNA-binding transcription factor activity"/>
    <property type="evidence" value="ECO:0007669"/>
    <property type="project" value="InterPro"/>
</dbReference>
<dbReference type="Proteomes" id="UP000746751">
    <property type="component" value="Unassembled WGS sequence"/>
</dbReference>
<dbReference type="InterPro" id="IPR011991">
    <property type="entry name" value="ArsR-like_HTH"/>
</dbReference>
<evidence type="ECO:0000313" key="4">
    <source>
        <dbReference type="Proteomes" id="UP000746751"/>
    </source>
</evidence>
<dbReference type="EMBL" id="DYVF01000029">
    <property type="protein sequence ID" value="HJG30561.1"/>
    <property type="molecule type" value="Genomic_DNA"/>
</dbReference>
<dbReference type="SMART" id="SM00226">
    <property type="entry name" value="LMWPc"/>
    <property type="match status" value="1"/>
</dbReference>
<dbReference type="AlphaFoldDB" id="A0A921IPG7"/>
<evidence type="ECO:0000259" key="2">
    <source>
        <dbReference type="PROSITE" id="PS50987"/>
    </source>
</evidence>
<dbReference type="InterPro" id="IPR001845">
    <property type="entry name" value="HTH_ArsR_DNA-bd_dom"/>
</dbReference>
<evidence type="ECO:0000256" key="1">
    <source>
        <dbReference type="ARBA" id="ARBA00022849"/>
    </source>
</evidence>
<dbReference type="PANTHER" id="PTHR43428">
    <property type="entry name" value="ARSENATE REDUCTASE"/>
    <property type="match status" value="1"/>
</dbReference>
<reference evidence="3" key="2">
    <citation type="submission" date="2021-09" db="EMBL/GenBank/DDBJ databases">
        <authorList>
            <person name="Gilroy R."/>
        </authorList>
    </citation>
    <scope>NUCLEOTIDE SEQUENCE</scope>
    <source>
        <strain evidence="3">ChiGjej2B2-7701</strain>
    </source>
</reference>
<sequence>MTARTRVAFICTHNACRSQIAEAIARLRASDTIEPYSAGTDPEGAPNPDALRLLAACGVDTAGLRGKALDEIPAVDIVVTMGCGVSCPTLPCKHREDWGLDDPTGKGDAAMEACILAIQERVDDLAQRLRADELTPRTPSVAVLRALADETRLEIVAALSREGELCACKLLDHLAVSQSTLSHHMKILVEAGLVSQRKEGRWSHYRLDPERFACLGRAISALAAPSLDEGETLRRE</sequence>
<gene>
    <name evidence="3" type="ORF">K8U80_04095</name>
</gene>
<dbReference type="SMART" id="SM00418">
    <property type="entry name" value="HTH_ARSR"/>
    <property type="match status" value="1"/>
</dbReference>
<comment type="caution">
    <text evidence="3">The sequence shown here is derived from an EMBL/GenBank/DDBJ whole genome shotgun (WGS) entry which is preliminary data.</text>
</comment>
<dbReference type="PROSITE" id="PS50987">
    <property type="entry name" value="HTH_ARSR_2"/>
    <property type="match status" value="1"/>
</dbReference>
<proteinExistence type="predicted"/>
<dbReference type="NCBIfam" id="NF033788">
    <property type="entry name" value="HTH_metalloreg"/>
    <property type="match status" value="1"/>
</dbReference>
<dbReference type="InterPro" id="IPR036390">
    <property type="entry name" value="WH_DNA-bd_sf"/>
</dbReference>
<evidence type="ECO:0000313" key="3">
    <source>
        <dbReference type="EMBL" id="HJG30561.1"/>
    </source>
</evidence>
<keyword evidence="1" id="KW-0059">Arsenical resistance</keyword>
<dbReference type="Gene3D" id="1.10.10.10">
    <property type="entry name" value="Winged helix-like DNA-binding domain superfamily/Winged helix DNA-binding domain"/>
    <property type="match status" value="1"/>
</dbReference>
<dbReference type="Pfam" id="PF01022">
    <property type="entry name" value="HTH_5"/>
    <property type="match status" value="1"/>
</dbReference>
<name>A0A921IPG7_9ACTN</name>
<dbReference type="CDD" id="cd16345">
    <property type="entry name" value="LMWP_ArsC"/>
    <property type="match status" value="1"/>
</dbReference>
<dbReference type="PANTHER" id="PTHR43428:SF1">
    <property type="entry name" value="ARSENATE REDUCTASE"/>
    <property type="match status" value="1"/>
</dbReference>
<dbReference type="CDD" id="cd00090">
    <property type="entry name" value="HTH_ARSR"/>
    <property type="match status" value="1"/>
</dbReference>
<dbReference type="InterPro" id="IPR023485">
    <property type="entry name" value="Ptyr_pPase"/>
</dbReference>
<dbReference type="InterPro" id="IPR036388">
    <property type="entry name" value="WH-like_DNA-bd_sf"/>
</dbReference>
<feature type="domain" description="HTH arsR-type" evidence="2">
    <location>
        <begin position="132"/>
        <end position="234"/>
    </location>
</feature>
<dbReference type="PRINTS" id="PR00778">
    <property type="entry name" value="HTHARSR"/>
</dbReference>
<dbReference type="Gene3D" id="3.40.50.2300">
    <property type="match status" value="1"/>
</dbReference>
<accession>A0A921IPG7</accession>
<dbReference type="Pfam" id="PF01451">
    <property type="entry name" value="LMWPc"/>
    <property type="match status" value="1"/>
</dbReference>
<organism evidence="3 4">
    <name type="scientific">Collinsella ihumii</name>
    <dbReference type="NCBI Taxonomy" id="1720204"/>
    <lineage>
        <taxon>Bacteria</taxon>
        <taxon>Bacillati</taxon>
        <taxon>Actinomycetota</taxon>
        <taxon>Coriobacteriia</taxon>
        <taxon>Coriobacteriales</taxon>
        <taxon>Coriobacteriaceae</taxon>
        <taxon>Collinsella</taxon>
    </lineage>
</organism>
<dbReference type="SUPFAM" id="SSF46785">
    <property type="entry name" value="Winged helix' DNA-binding domain"/>
    <property type="match status" value="1"/>
</dbReference>